<evidence type="ECO:0000313" key="5">
    <source>
        <dbReference type="Proteomes" id="UP000001744"/>
    </source>
</evidence>
<sequence>MVKASCSVKADRTEGVYLFEIASLDDQVAVSASNGSWGLYDKENLRQVLTIESAHANVSSIKPSKDNKGVFTCGTEGDLKFWDIRTECKNPANTWHVSSPILSLAVANHGNFIATGSELYQNEAPIYLWDIRNTSPVRSWNDSHNDDVTTMEFLPKSKELLLSASTDGLINITDVTKDENAGGDADEEAVLHVINHGASLHIATFLSRNRILAVSHMESYAFYKLKRETDSWKSKAVTTFDDLRPKLDCSYVIGTVATDDKRKHMLAYSTFDNPTVRFANIDRKTGVLNPTSSVQLDRMSGEICRDVVYDKAHHVYFTASEDGFLQAFSS</sequence>
<dbReference type="InterPro" id="IPR001680">
    <property type="entry name" value="WD40_rpt"/>
</dbReference>
<proteinExistence type="predicted"/>
<organism evidence="3 5">
    <name type="scientific">Schizosaccharomyces japonicus (strain yFS275 / FY16936)</name>
    <name type="common">Fission yeast</name>
    <dbReference type="NCBI Taxonomy" id="402676"/>
    <lineage>
        <taxon>Eukaryota</taxon>
        <taxon>Fungi</taxon>
        <taxon>Dikarya</taxon>
        <taxon>Ascomycota</taxon>
        <taxon>Taphrinomycotina</taxon>
        <taxon>Schizosaccharomycetes</taxon>
        <taxon>Schizosaccharomycetales</taxon>
        <taxon>Schizosaccharomycetaceae</taxon>
        <taxon>Schizosaccharomyces</taxon>
    </lineage>
</organism>
<accession>B6K6A6</accession>
<dbReference type="Pfam" id="PF00400">
    <property type="entry name" value="WD40"/>
    <property type="match status" value="2"/>
</dbReference>
<evidence type="ECO:0000313" key="3">
    <source>
        <dbReference type="EMBL" id="EEB09060.1"/>
    </source>
</evidence>
<gene>
    <name evidence="4" type="primary">wdr89</name>
    <name evidence="3" type="ORF">SJAG_04234</name>
</gene>
<dbReference type="PANTHER" id="PTHR22889">
    <property type="entry name" value="WD REPEAT-CONTAINING PROTEIN 89"/>
    <property type="match status" value="1"/>
</dbReference>
<reference evidence="3 5" key="1">
    <citation type="journal article" date="2011" name="Science">
        <title>Comparative functional genomics of the fission yeasts.</title>
        <authorList>
            <person name="Rhind N."/>
            <person name="Chen Z."/>
            <person name="Yassour M."/>
            <person name="Thompson D.A."/>
            <person name="Haas B.J."/>
            <person name="Habib N."/>
            <person name="Wapinski I."/>
            <person name="Roy S."/>
            <person name="Lin M.F."/>
            <person name="Heiman D.I."/>
            <person name="Young S.K."/>
            <person name="Furuya K."/>
            <person name="Guo Y."/>
            <person name="Pidoux A."/>
            <person name="Chen H.M."/>
            <person name="Robbertse B."/>
            <person name="Goldberg J.M."/>
            <person name="Aoki K."/>
            <person name="Bayne E.H."/>
            <person name="Berlin A.M."/>
            <person name="Desjardins C.A."/>
            <person name="Dobbs E."/>
            <person name="Dukaj L."/>
            <person name="Fan L."/>
            <person name="FitzGerald M.G."/>
            <person name="French C."/>
            <person name="Gujja S."/>
            <person name="Hansen K."/>
            <person name="Keifenheim D."/>
            <person name="Levin J.Z."/>
            <person name="Mosher R.A."/>
            <person name="Mueller C.A."/>
            <person name="Pfiffner J."/>
            <person name="Priest M."/>
            <person name="Russ C."/>
            <person name="Smialowska A."/>
            <person name="Swoboda P."/>
            <person name="Sykes S.M."/>
            <person name="Vaughn M."/>
            <person name="Vengrova S."/>
            <person name="Yoder R."/>
            <person name="Zeng Q."/>
            <person name="Allshire R."/>
            <person name="Baulcombe D."/>
            <person name="Birren B.W."/>
            <person name="Brown W."/>
            <person name="Ekwall K."/>
            <person name="Kellis M."/>
            <person name="Leatherwood J."/>
            <person name="Levin H."/>
            <person name="Margalit H."/>
            <person name="Martienssen R."/>
            <person name="Nieduszynski C.A."/>
            <person name="Spatafora J.W."/>
            <person name="Friedman N."/>
            <person name="Dalgaard J.Z."/>
            <person name="Baumann P."/>
            <person name="Niki H."/>
            <person name="Regev A."/>
            <person name="Nusbaum C."/>
        </authorList>
    </citation>
    <scope>NUCLEOTIDE SEQUENCE [LARGE SCALE GENOMIC DNA]</scope>
    <source>
        <strain evidence="5">yFS275 / FY16936</strain>
    </source>
</reference>
<dbReference type="SUPFAM" id="SSF50978">
    <property type="entry name" value="WD40 repeat-like"/>
    <property type="match status" value="1"/>
</dbReference>
<dbReference type="OrthoDB" id="25131at2759"/>
<keyword evidence="2" id="KW-0677">Repeat</keyword>
<dbReference type="GeneID" id="7050629"/>
<keyword evidence="5" id="KW-1185">Reference proteome</keyword>
<dbReference type="HOGENOM" id="CLU_037323_3_0_1"/>
<evidence type="ECO:0000256" key="1">
    <source>
        <dbReference type="ARBA" id="ARBA00022574"/>
    </source>
</evidence>
<protein>
    <submittedName>
        <fullName evidence="3">WDR89 family WD repeat protein</fullName>
    </submittedName>
</protein>
<evidence type="ECO:0000256" key="2">
    <source>
        <dbReference type="ARBA" id="ARBA00022737"/>
    </source>
</evidence>
<dbReference type="InterPro" id="IPR036322">
    <property type="entry name" value="WD40_repeat_dom_sf"/>
</dbReference>
<dbReference type="PANTHER" id="PTHR22889:SF0">
    <property type="entry name" value="WD REPEAT-CONTAINING PROTEIN 89"/>
    <property type="match status" value="1"/>
</dbReference>
<dbReference type="Proteomes" id="UP000001744">
    <property type="component" value="Unassembled WGS sequence"/>
</dbReference>
<dbReference type="InterPro" id="IPR039328">
    <property type="entry name" value="WDR89"/>
</dbReference>
<dbReference type="eggNOG" id="KOG1188">
    <property type="taxonomic scope" value="Eukaryota"/>
</dbReference>
<dbReference type="OMA" id="PLGCEYV"/>
<dbReference type="STRING" id="402676.B6K6A6"/>
<dbReference type="SMART" id="SM00320">
    <property type="entry name" value="WD40"/>
    <property type="match status" value="3"/>
</dbReference>
<dbReference type="InterPro" id="IPR015943">
    <property type="entry name" value="WD40/YVTN_repeat-like_dom_sf"/>
</dbReference>
<dbReference type="RefSeq" id="XP_002175353.1">
    <property type="nucleotide sequence ID" value="XM_002175317.2"/>
</dbReference>
<name>B6K6A6_SCHJY</name>
<evidence type="ECO:0000313" key="4">
    <source>
        <dbReference type="JaponicusDB" id="SJAG_04234"/>
    </source>
</evidence>
<keyword evidence="1" id="KW-0853">WD repeat</keyword>
<dbReference type="VEuPathDB" id="FungiDB:SJAG_04234"/>
<dbReference type="Gene3D" id="2.130.10.10">
    <property type="entry name" value="YVTN repeat-like/Quinoprotein amine dehydrogenase"/>
    <property type="match status" value="1"/>
</dbReference>
<dbReference type="AlphaFoldDB" id="B6K6A6"/>
<dbReference type="JaponicusDB" id="SJAG_04234">
    <property type="gene designation" value="wdr89"/>
</dbReference>
<dbReference type="EMBL" id="KE651167">
    <property type="protein sequence ID" value="EEB09060.1"/>
    <property type="molecule type" value="Genomic_DNA"/>
</dbReference>